<keyword evidence="2" id="KW-0325">Glycoprotein</keyword>
<dbReference type="SUPFAM" id="SSF51905">
    <property type="entry name" value="FAD/NAD(P)-binding domain"/>
    <property type="match status" value="1"/>
</dbReference>
<feature type="active site" description="Proton donor" evidence="3">
    <location>
        <position position="552"/>
    </location>
</feature>
<evidence type="ECO:0000256" key="5">
    <source>
        <dbReference type="RuleBase" id="RU003968"/>
    </source>
</evidence>
<comment type="cofactor">
    <cofactor evidence="4">
        <name>FAD</name>
        <dbReference type="ChEBI" id="CHEBI:57692"/>
    </cofactor>
</comment>
<evidence type="ECO:0000259" key="6">
    <source>
        <dbReference type="PROSITE" id="PS00623"/>
    </source>
</evidence>
<dbReference type="Gene3D" id="3.30.560.10">
    <property type="entry name" value="Glucose Oxidase, domain 3"/>
    <property type="match status" value="1"/>
</dbReference>
<dbReference type="PIRSF" id="PIRSF000137">
    <property type="entry name" value="Alcohol_oxidase"/>
    <property type="match status" value="1"/>
</dbReference>
<evidence type="ECO:0000256" key="3">
    <source>
        <dbReference type="PIRSR" id="PIRSR000137-1"/>
    </source>
</evidence>
<feature type="active site" description="Proton acceptor" evidence="3">
    <location>
        <position position="596"/>
    </location>
</feature>
<evidence type="ECO:0000313" key="8">
    <source>
        <dbReference type="EMBL" id="BCR84560.1"/>
    </source>
</evidence>
<name>A0A7R7ZJE0_ASPCH</name>
<comment type="similarity">
    <text evidence="1 5">Belongs to the GMC oxidoreductase family.</text>
</comment>
<dbReference type="Pfam" id="PF00732">
    <property type="entry name" value="GMC_oxred_N"/>
    <property type="match status" value="1"/>
</dbReference>
<accession>A0A7R7ZJE0</accession>
<protein>
    <recommendedName>
        <fullName evidence="6 7">Glucose-methanol-choline oxidoreductase N-terminal domain-containing protein</fullName>
    </recommendedName>
</protein>
<dbReference type="PROSITE" id="PS00624">
    <property type="entry name" value="GMC_OXRED_2"/>
    <property type="match status" value="1"/>
</dbReference>
<dbReference type="GO" id="GO:0016614">
    <property type="term" value="F:oxidoreductase activity, acting on CH-OH group of donors"/>
    <property type="evidence" value="ECO:0007669"/>
    <property type="project" value="InterPro"/>
</dbReference>
<proteinExistence type="inferred from homology"/>
<dbReference type="KEGG" id="ache:ACHE_20018A"/>
<dbReference type="SUPFAM" id="SSF54373">
    <property type="entry name" value="FAD-linked reductases, C-terminal domain"/>
    <property type="match status" value="1"/>
</dbReference>
<feature type="binding site" evidence="4">
    <location>
        <begin position="551"/>
        <end position="552"/>
    </location>
    <ligand>
        <name>FAD</name>
        <dbReference type="ChEBI" id="CHEBI:57692"/>
    </ligand>
</feature>
<keyword evidence="5" id="KW-0285">Flavoprotein</keyword>
<keyword evidence="9" id="KW-1185">Reference proteome</keyword>
<evidence type="ECO:0000259" key="7">
    <source>
        <dbReference type="PROSITE" id="PS00624"/>
    </source>
</evidence>
<feature type="domain" description="Glucose-methanol-choline oxidoreductase N-terminal" evidence="7">
    <location>
        <begin position="315"/>
        <end position="329"/>
    </location>
</feature>
<keyword evidence="4 5" id="KW-0274">FAD</keyword>
<dbReference type="AlphaFoldDB" id="A0A7R7ZJE0"/>
<organism evidence="8 9">
    <name type="scientific">Aspergillus chevalieri</name>
    <name type="common">Eurotium chevalieri</name>
    <dbReference type="NCBI Taxonomy" id="182096"/>
    <lineage>
        <taxon>Eukaryota</taxon>
        <taxon>Fungi</taxon>
        <taxon>Dikarya</taxon>
        <taxon>Ascomycota</taxon>
        <taxon>Pezizomycotina</taxon>
        <taxon>Eurotiomycetes</taxon>
        <taxon>Eurotiomycetidae</taxon>
        <taxon>Eurotiales</taxon>
        <taxon>Aspergillaceae</taxon>
        <taxon>Aspergillus</taxon>
        <taxon>Aspergillus subgen. Aspergillus</taxon>
    </lineage>
</organism>
<sequence>MRYQHILGYLASSVVVGAVTGPVDNHPDSVLESRDLVDLIGDTEFDYVVVGGGTAGNVIATRLAQQSFSVALVEAGGLYQLESFQAIPGADVLPVGSDPDSKSAVDWGFVAENQPGANGRAIHYARGKCLGGSSALNFMIYQRPSIESMQQWANTVNDSSYTFDNLLPYYKKSVKFTPPNEKTRFDNATANFDSTAFDDQGGPLHVSYSNYAMPFSTWMKLGMDAIGIEEQEDFNLGTVMGAQYCSSTIRPSDETRSSSQSFLESIKPASRKIYSNTLAKKILFDDNKRATGVQAQGPLGTFKLTAKKEVIVSAGAFQSPQLLMVSGIGPKETLHEHNIDPVVELPGVGQNMWDHPFFAPSHRVNVQTLTQTASSLLSLLKQFLDKAIPHTGPLTNPISDYLAWEKIPDSLRSKFSDSTENDLRQFPKDWPEAEYISGAGYIGNVSDLLRDQPKDGYQYASMLGVLVAPLSRGNVTLQSADTSDLPIINPNWLDSKTDQEMAIAMFKRMRQAFGSDAMAPVVIGEEYYPGKQVQSDEEILEFVKNNIMTLWHAACTCKMGTSDDRMAVVDHEAKVFGVQGLRVVDASAFPFLPPGHPQSTVYMLAEKISDLIINSEKK</sequence>
<dbReference type="InterPro" id="IPR012132">
    <property type="entry name" value="GMC_OxRdtase"/>
</dbReference>
<evidence type="ECO:0000256" key="1">
    <source>
        <dbReference type="ARBA" id="ARBA00010790"/>
    </source>
</evidence>
<dbReference type="PANTHER" id="PTHR11552:SF138">
    <property type="entry name" value="DEHYDROGENASE PKFF-RELATED"/>
    <property type="match status" value="1"/>
</dbReference>
<evidence type="ECO:0000313" key="9">
    <source>
        <dbReference type="Proteomes" id="UP000637239"/>
    </source>
</evidence>
<gene>
    <name evidence="8" type="ORF">ACHE_20018A</name>
</gene>
<dbReference type="Proteomes" id="UP000637239">
    <property type="component" value="Chromosome 2"/>
</dbReference>
<dbReference type="GO" id="GO:0050660">
    <property type="term" value="F:flavin adenine dinucleotide binding"/>
    <property type="evidence" value="ECO:0007669"/>
    <property type="project" value="InterPro"/>
</dbReference>
<reference evidence="8" key="2">
    <citation type="submission" date="2021-02" db="EMBL/GenBank/DDBJ databases">
        <title>Aspergillus chevalieri M1 genome sequence.</title>
        <authorList>
            <person name="Kadooka C."/>
            <person name="Mori K."/>
            <person name="Futagami T."/>
        </authorList>
    </citation>
    <scope>NUCLEOTIDE SEQUENCE</scope>
    <source>
        <strain evidence="8">M1</strain>
    </source>
</reference>
<feature type="domain" description="Glucose-methanol-choline oxidoreductase N-terminal" evidence="6">
    <location>
        <begin position="127"/>
        <end position="150"/>
    </location>
</feature>
<evidence type="ECO:0000256" key="2">
    <source>
        <dbReference type="ARBA" id="ARBA00023180"/>
    </source>
</evidence>
<dbReference type="InterPro" id="IPR007867">
    <property type="entry name" value="GMC_OxRtase_C"/>
</dbReference>
<dbReference type="PANTHER" id="PTHR11552">
    <property type="entry name" value="GLUCOSE-METHANOL-CHOLINE GMC OXIDOREDUCTASE"/>
    <property type="match status" value="1"/>
</dbReference>
<dbReference type="InterPro" id="IPR036188">
    <property type="entry name" value="FAD/NAD-bd_sf"/>
</dbReference>
<dbReference type="Gene3D" id="3.50.50.60">
    <property type="entry name" value="FAD/NAD(P)-binding domain"/>
    <property type="match status" value="1"/>
</dbReference>
<dbReference type="EMBL" id="AP024417">
    <property type="protein sequence ID" value="BCR84560.1"/>
    <property type="molecule type" value="Genomic_DNA"/>
</dbReference>
<dbReference type="GeneID" id="66978919"/>
<evidence type="ECO:0000256" key="4">
    <source>
        <dbReference type="PIRSR" id="PIRSR000137-2"/>
    </source>
</evidence>
<dbReference type="RefSeq" id="XP_043133082.1">
    <property type="nucleotide sequence ID" value="XM_043284273.1"/>
</dbReference>
<dbReference type="Pfam" id="PF05199">
    <property type="entry name" value="GMC_oxred_C"/>
    <property type="match status" value="1"/>
</dbReference>
<dbReference type="InterPro" id="IPR000172">
    <property type="entry name" value="GMC_OxRdtase_N"/>
</dbReference>
<dbReference type="GO" id="GO:0044550">
    <property type="term" value="P:secondary metabolite biosynthetic process"/>
    <property type="evidence" value="ECO:0007669"/>
    <property type="project" value="TreeGrafter"/>
</dbReference>
<feature type="binding site" evidence="4">
    <location>
        <begin position="597"/>
        <end position="598"/>
    </location>
    <ligand>
        <name>FAD</name>
        <dbReference type="ChEBI" id="CHEBI:57692"/>
    </ligand>
</feature>
<reference evidence="8" key="1">
    <citation type="submission" date="2021-01" db="EMBL/GenBank/DDBJ databases">
        <authorList>
            <consortium name="Aspergillus chevalieri M1 genome sequencing consortium"/>
            <person name="Kazuki M."/>
            <person name="Futagami T."/>
        </authorList>
    </citation>
    <scope>NUCLEOTIDE SEQUENCE</scope>
    <source>
        <strain evidence="8">M1</strain>
    </source>
</reference>
<dbReference type="PROSITE" id="PS00623">
    <property type="entry name" value="GMC_OXRED_1"/>
    <property type="match status" value="1"/>
</dbReference>